<dbReference type="AlphaFoldDB" id="A0A4Q2UGK8"/>
<feature type="transmembrane region" description="Helical" evidence="1">
    <location>
        <begin position="67"/>
        <end position="90"/>
    </location>
</feature>
<feature type="transmembrane region" description="Helical" evidence="1">
    <location>
        <begin position="159"/>
        <end position="179"/>
    </location>
</feature>
<dbReference type="RefSeq" id="WP_129222714.1">
    <property type="nucleotide sequence ID" value="NZ_QYBB01000001.1"/>
</dbReference>
<comment type="caution">
    <text evidence="2">The sequence shown here is derived from an EMBL/GenBank/DDBJ whole genome shotgun (WGS) entry which is preliminary data.</text>
</comment>
<feature type="transmembrane region" description="Helical" evidence="1">
    <location>
        <begin position="28"/>
        <end position="47"/>
    </location>
</feature>
<sequence>MGEQRDASHLRAAPGLPRVTRAQVRGGSLVLGVTAGTFASSAFNFIATLYRTVPERDLHGANEAGAWLLLLATPVMSILNVVLSSPLIAATNRIDRAAQRQADLVFDLYDGLLPLVTFIALVGAYSFLAVPPMISVMAGKTFGANIFGMPESVLNGAPAYLFGGLTGAAVYTLAVRWMVRASSS</sequence>
<evidence type="ECO:0000313" key="3">
    <source>
        <dbReference type="Proteomes" id="UP000290759"/>
    </source>
</evidence>
<protein>
    <submittedName>
        <fullName evidence="2">Uncharacterized protein</fullName>
    </submittedName>
</protein>
<accession>A0A4Q2UGK8</accession>
<name>A0A4Q2UGK8_9HYPH</name>
<evidence type="ECO:0000256" key="1">
    <source>
        <dbReference type="SAM" id="Phobius"/>
    </source>
</evidence>
<evidence type="ECO:0000313" key="2">
    <source>
        <dbReference type="EMBL" id="RYC33855.1"/>
    </source>
</evidence>
<reference evidence="2 3" key="1">
    <citation type="submission" date="2018-12" db="EMBL/GenBank/DDBJ databases">
        <authorList>
            <person name="Grouzdev D.S."/>
            <person name="Krutkina M.S."/>
        </authorList>
    </citation>
    <scope>NUCLEOTIDE SEQUENCE [LARGE SCALE GENOMIC DNA]</scope>
    <source>
        <strain evidence="2 3">RmlP026</strain>
    </source>
</reference>
<keyword evidence="3" id="KW-1185">Reference proteome</keyword>
<feature type="transmembrane region" description="Helical" evidence="1">
    <location>
        <begin position="111"/>
        <end position="139"/>
    </location>
</feature>
<keyword evidence="1" id="KW-0812">Transmembrane</keyword>
<gene>
    <name evidence="2" type="ORF">D3273_00960</name>
</gene>
<dbReference type="EMBL" id="QYBB01000001">
    <property type="protein sequence ID" value="RYC33855.1"/>
    <property type="molecule type" value="Genomic_DNA"/>
</dbReference>
<reference evidence="2 3" key="2">
    <citation type="submission" date="2019-02" db="EMBL/GenBank/DDBJ databases">
        <title>'Lichenibacterium ramalinii' gen. nov. sp. nov., 'Lichenibacterium minor' gen. nov. sp. nov.</title>
        <authorList>
            <person name="Pankratov T."/>
        </authorList>
    </citation>
    <scope>NUCLEOTIDE SEQUENCE [LARGE SCALE GENOMIC DNA]</scope>
    <source>
        <strain evidence="2 3">RmlP026</strain>
    </source>
</reference>
<keyword evidence="1" id="KW-0472">Membrane</keyword>
<dbReference type="Proteomes" id="UP000290759">
    <property type="component" value="Unassembled WGS sequence"/>
</dbReference>
<keyword evidence="1" id="KW-1133">Transmembrane helix</keyword>
<organism evidence="2 3">
    <name type="scientific">Lichenibacterium minor</name>
    <dbReference type="NCBI Taxonomy" id="2316528"/>
    <lineage>
        <taxon>Bacteria</taxon>
        <taxon>Pseudomonadati</taxon>
        <taxon>Pseudomonadota</taxon>
        <taxon>Alphaproteobacteria</taxon>
        <taxon>Hyphomicrobiales</taxon>
        <taxon>Lichenihabitantaceae</taxon>
        <taxon>Lichenibacterium</taxon>
    </lineage>
</organism>
<proteinExistence type="predicted"/>